<evidence type="ECO:0000313" key="1">
    <source>
        <dbReference type="EMBL" id="KAK3079731.1"/>
    </source>
</evidence>
<protein>
    <submittedName>
        <fullName evidence="1">Uncharacterized protein</fullName>
    </submittedName>
</protein>
<organism evidence="1 2">
    <name type="scientific">Coniosporium uncinatum</name>
    <dbReference type="NCBI Taxonomy" id="93489"/>
    <lineage>
        <taxon>Eukaryota</taxon>
        <taxon>Fungi</taxon>
        <taxon>Dikarya</taxon>
        <taxon>Ascomycota</taxon>
        <taxon>Pezizomycotina</taxon>
        <taxon>Dothideomycetes</taxon>
        <taxon>Dothideomycetes incertae sedis</taxon>
        <taxon>Coniosporium</taxon>
    </lineage>
</organism>
<gene>
    <name evidence="1" type="ORF">LTS18_004040</name>
</gene>
<comment type="caution">
    <text evidence="1">The sequence shown here is derived from an EMBL/GenBank/DDBJ whole genome shotgun (WGS) entry which is preliminary data.</text>
</comment>
<reference evidence="1" key="1">
    <citation type="submission" date="2024-09" db="EMBL/GenBank/DDBJ databases">
        <title>Black Yeasts Isolated from many extreme environments.</title>
        <authorList>
            <person name="Coleine C."/>
            <person name="Stajich J.E."/>
            <person name="Selbmann L."/>
        </authorList>
    </citation>
    <scope>NUCLEOTIDE SEQUENCE</scope>
    <source>
        <strain evidence="1">CCFEE 5737</strain>
    </source>
</reference>
<proteinExistence type="predicted"/>
<name>A0ACC3DSR4_9PEZI</name>
<evidence type="ECO:0000313" key="2">
    <source>
        <dbReference type="Proteomes" id="UP001186974"/>
    </source>
</evidence>
<feature type="non-terminal residue" evidence="1">
    <location>
        <position position="95"/>
    </location>
</feature>
<sequence>MKSFSIAAAAIAATTFVSSVAAQVTQVDPIVIKGSKFFYETNGTQFFMRGVAYQQEVGPAGSSRGENNNYMDPLADEAACQRDVPLLTQLRTNTI</sequence>
<accession>A0ACC3DSR4</accession>
<keyword evidence="2" id="KW-1185">Reference proteome</keyword>
<dbReference type="Proteomes" id="UP001186974">
    <property type="component" value="Unassembled WGS sequence"/>
</dbReference>
<dbReference type="EMBL" id="JAWDJW010000954">
    <property type="protein sequence ID" value="KAK3079731.1"/>
    <property type="molecule type" value="Genomic_DNA"/>
</dbReference>